<evidence type="ECO:0000313" key="3">
    <source>
        <dbReference type="Proteomes" id="UP001597180"/>
    </source>
</evidence>
<evidence type="ECO:0000259" key="1">
    <source>
        <dbReference type="Pfam" id="PF13304"/>
    </source>
</evidence>
<protein>
    <submittedName>
        <fullName evidence="2">AAA family ATPase</fullName>
    </submittedName>
</protein>
<accession>A0ABW3UM77</accession>
<dbReference type="SUPFAM" id="SSF52540">
    <property type="entry name" value="P-loop containing nucleoside triphosphate hydrolases"/>
    <property type="match status" value="1"/>
</dbReference>
<name>A0ABW3UM77_9BACL</name>
<feature type="domain" description="ATPase AAA-type core" evidence="1">
    <location>
        <begin position="25"/>
        <end position="337"/>
    </location>
</feature>
<dbReference type="Proteomes" id="UP001597180">
    <property type="component" value="Unassembled WGS sequence"/>
</dbReference>
<dbReference type="InterPro" id="IPR003959">
    <property type="entry name" value="ATPase_AAA_core"/>
</dbReference>
<dbReference type="Gene3D" id="3.40.50.300">
    <property type="entry name" value="P-loop containing nucleotide triphosphate hydrolases"/>
    <property type="match status" value="1"/>
</dbReference>
<dbReference type="EMBL" id="JBHTLU010000021">
    <property type="protein sequence ID" value="MFD1222093.1"/>
    <property type="molecule type" value="Genomic_DNA"/>
</dbReference>
<sequence>MKIRSVKIRNLRNLINCTAENLPNLVVVAGPNGAGKSTFLEAITIWKQFLHGYSTRQWLSPTDLTNLVTKGADFATIEIKTEIEKQDLDYLQRIGIPGIPDAPVIDDSSVIIRANGSVEARSQNHNLLQHLFRYPIRSNFPEAPIFDYYGPNRYLPPKDFTTFDVNNMSMQAEEQRRIQPSKQLEMKSDTLKDFLYSLYQKDADWFIAKRNELKGQGTIALAEAPDSFADVRKIVSFLLPQLSFEAVSSGSPIEFLFQVSGGKLVELDYLSSGEKAVLALFLEIYRIKAMNSIIILDEPELHLNQSVESRIIPHIMNNIVSDNNQVFVVSHSTGILSTAPSENIFRITSSKSEEENQFVSISSEQDRIDTLRSVVGNLGIFTTSNVFVFLEGTSSNKSIDKLILDTLFPQLRGKVTFIPGDSCEVVEIISKKVSQIISSGIPFGRFYAIRDRDRLSNDEVSRKETEISSLRVWSRCMIENFLLEPVAWSKAMEVIGVTLDVGVIREAFITAANNIKAEEIDLRLDEKLRASIVMKDFRNSKGYTTENKLDRLKTMIEKAKTDLPSTLAEIERQIDSQLSDGTFIRFFHGKNLIKEAKKILNIEISNEYFIPLVANKIRELNIIPQDMNEILHDLLSREQI</sequence>
<dbReference type="Pfam" id="PF13304">
    <property type="entry name" value="AAA_21"/>
    <property type="match status" value="1"/>
</dbReference>
<dbReference type="PANTHER" id="PTHR43581:SF2">
    <property type="entry name" value="EXCINUCLEASE ATPASE SUBUNIT"/>
    <property type="match status" value="1"/>
</dbReference>
<proteinExistence type="predicted"/>
<organism evidence="2 3">
    <name type="scientific">Paenibacillus vulneris</name>
    <dbReference type="NCBI Taxonomy" id="1133364"/>
    <lineage>
        <taxon>Bacteria</taxon>
        <taxon>Bacillati</taxon>
        <taxon>Bacillota</taxon>
        <taxon>Bacilli</taxon>
        <taxon>Bacillales</taxon>
        <taxon>Paenibacillaceae</taxon>
        <taxon>Paenibacillus</taxon>
    </lineage>
</organism>
<gene>
    <name evidence="2" type="ORF">ACFQ4B_18385</name>
</gene>
<keyword evidence="3" id="KW-1185">Reference proteome</keyword>
<dbReference type="InterPro" id="IPR051396">
    <property type="entry name" value="Bact_Antivir_Def_Nuclease"/>
</dbReference>
<reference evidence="3" key="1">
    <citation type="journal article" date="2019" name="Int. J. Syst. Evol. Microbiol.">
        <title>The Global Catalogue of Microorganisms (GCM) 10K type strain sequencing project: providing services to taxonomists for standard genome sequencing and annotation.</title>
        <authorList>
            <consortium name="The Broad Institute Genomics Platform"/>
            <consortium name="The Broad Institute Genome Sequencing Center for Infectious Disease"/>
            <person name="Wu L."/>
            <person name="Ma J."/>
        </authorList>
    </citation>
    <scope>NUCLEOTIDE SEQUENCE [LARGE SCALE GENOMIC DNA]</scope>
    <source>
        <strain evidence="3">CCUG 53270</strain>
    </source>
</reference>
<dbReference type="RefSeq" id="WP_345592356.1">
    <property type="nucleotide sequence ID" value="NZ_BAABJG010000031.1"/>
</dbReference>
<dbReference type="InterPro" id="IPR027417">
    <property type="entry name" value="P-loop_NTPase"/>
</dbReference>
<comment type="caution">
    <text evidence="2">The sequence shown here is derived from an EMBL/GenBank/DDBJ whole genome shotgun (WGS) entry which is preliminary data.</text>
</comment>
<dbReference type="PANTHER" id="PTHR43581">
    <property type="entry name" value="ATP/GTP PHOSPHATASE"/>
    <property type="match status" value="1"/>
</dbReference>
<evidence type="ECO:0000313" key="2">
    <source>
        <dbReference type="EMBL" id="MFD1222093.1"/>
    </source>
</evidence>